<dbReference type="Proteomes" id="UP000224915">
    <property type="component" value="Unassembled WGS sequence"/>
</dbReference>
<protein>
    <submittedName>
        <fullName evidence="2">Uncharacterized protein</fullName>
    </submittedName>
</protein>
<keyword evidence="1" id="KW-1133">Transmembrane helix</keyword>
<name>A0A2A9D155_9MICO</name>
<accession>A0A2A9D155</accession>
<evidence type="ECO:0000313" key="3">
    <source>
        <dbReference type="Proteomes" id="UP000224915"/>
    </source>
</evidence>
<feature type="transmembrane region" description="Helical" evidence="1">
    <location>
        <begin position="22"/>
        <end position="42"/>
    </location>
</feature>
<dbReference type="RefSeq" id="WP_169925915.1">
    <property type="nucleotide sequence ID" value="NZ_PDJD01000001.1"/>
</dbReference>
<gene>
    <name evidence="2" type="ORF">ATL40_1690</name>
</gene>
<proteinExistence type="predicted"/>
<sequence length="50" mass="5572">MTSTLVLLAEVAHEESTRPNPWLYGGITLAVLLLLLLATYAFRSVGTRRR</sequence>
<evidence type="ECO:0000313" key="2">
    <source>
        <dbReference type="EMBL" id="PFG20106.1"/>
    </source>
</evidence>
<evidence type="ECO:0000256" key="1">
    <source>
        <dbReference type="SAM" id="Phobius"/>
    </source>
</evidence>
<dbReference type="AlphaFoldDB" id="A0A2A9D155"/>
<comment type="caution">
    <text evidence="2">The sequence shown here is derived from an EMBL/GenBank/DDBJ whole genome shotgun (WGS) entry which is preliminary data.</text>
</comment>
<organism evidence="2 3">
    <name type="scientific">Serinibacter salmoneus</name>
    <dbReference type="NCBI Taxonomy" id="556530"/>
    <lineage>
        <taxon>Bacteria</taxon>
        <taxon>Bacillati</taxon>
        <taxon>Actinomycetota</taxon>
        <taxon>Actinomycetes</taxon>
        <taxon>Micrococcales</taxon>
        <taxon>Beutenbergiaceae</taxon>
        <taxon>Serinibacter</taxon>
    </lineage>
</organism>
<keyword evidence="3" id="KW-1185">Reference proteome</keyword>
<keyword evidence="1" id="KW-0812">Transmembrane</keyword>
<keyword evidence="1" id="KW-0472">Membrane</keyword>
<reference evidence="2 3" key="1">
    <citation type="submission" date="2017-10" db="EMBL/GenBank/DDBJ databases">
        <title>Sequencing the genomes of 1000 actinobacteria strains.</title>
        <authorList>
            <person name="Klenk H.-P."/>
        </authorList>
    </citation>
    <scope>NUCLEOTIDE SEQUENCE [LARGE SCALE GENOMIC DNA]</scope>
    <source>
        <strain evidence="2 3">DSM 21801</strain>
    </source>
</reference>
<dbReference type="EMBL" id="PDJD01000001">
    <property type="protein sequence ID" value="PFG20106.1"/>
    <property type="molecule type" value="Genomic_DNA"/>
</dbReference>